<feature type="compositionally biased region" description="Pro residues" evidence="1">
    <location>
        <begin position="393"/>
        <end position="402"/>
    </location>
</feature>
<accession>A0A9N9PFH0</accession>
<organism evidence="2 3">
    <name type="scientific">Hymenoscyphus fraxineus</name>
    <dbReference type="NCBI Taxonomy" id="746836"/>
    <lineage>
        <taxon>Eukaryota</taxon>
        <taxon>Fungi</taxon>
        <taxon>Dikarya</taxon>
        <taxon>Ascomycota</taxon>
        <taxon>Pezizomycotina</taxon>
        <taxon>Leotiomycetes</taxon>
        <taxon>Helotiales</taxon>
        <taxon>Helotiaceae</taxon>
        <taxon>Hymenoscyphus</taxon>
    </lineage>
</organism>
<evidence type="ECO:0000256" key="1">
    <source>
        <dbReference type="SAM" id="MobiDB-lite"/>
    </source>
</evidence>
<protein>
    <submittedName>
        <fullName evidence="2">Uncharacterized protein</fullName>
    </submittedName>
</protein>
<feature type="compositionally biased region" description="Polar residues" evidence="1">
    <location>
        <begin position="14"/>
        <end position="26"/>
    </location>
</feature>
<feature type="compositionally biased region" description="Polar residues" evidence="1">
    <location>
        <begin position="488"/>
        <end position="497"/>
    </location>
</feature>
<dbReference type="OrthoDB" id="10332450at2759"/>
<comment type="caution">
    <text evidence="2">The sequence shown here is derived from an EMBL/GenBank/DDBJ whole genome shotgun (WGS) entry which is preliminary data.</text>
</comment>
<dbReference type="Proteomes" id="UP000696280">
    <property type="component" value="Unassembled WGS sequence"/>
</dbReference>
<feature type="compositionally biased region" description="Polar residues" evidence="1">
    <location>
        <begin position="344"/>
        <end position="359"/>
    </location>
</feature>
<dbReference type="AlphaFoldDB" id="A0A9N9PFH0"/>
<evidence type="ECO:0000313" key="2">
    <source>
        <dbReference type="EMBL" id="CAG8950389.1"/>
    </source>
</evidence>
<gene>
    <name evidence="2" type="ORF">HYFRA_00006882</name>
</gene>
<name>A0A9N9PFH0_9HELO</name>
<dbReference type="EMBL" id="CAJVRL010000037">
    <property type="protein sequence ID" value="CAG8950389.1"/>
    <property type="molecule type" value="Genomic_DNA"/>
</dbReference>
<feature type="region of interest" description="Disordered" evidence="1">
    <location>
        <begin position="1"/>
        <end position="32"/>
    </location>
</feature>
<reference evidence="2" key="1">
    <citation type="submission" date="2021-07" db="EMBL/GenBank/DDBJ databases">
        <authorList>
            <person name="Durling M."/>
        </authorList>
    </citation>
    <scope>NUCLEOTIDE SEQUENCE</scope>
</reference>
<feature type="compositionally biased region" description="Polar residues" evidence="1">
    <location>
        <begin position="441"/>
        <end position="456"/>
    </location>
</feature>
<sequence>MMKVTGSTKRKGFTKQSPRNDPQDQMSEAPENLFPMRRAPCIPTYNPMMGNQSSTPTPTIPSLFEDFEEILPSEVLEHPEPNLPTPPGSTTITTPDLEKLYKFSESLLQQHTHALSTIRTHETSKLLTHLTLQDLTKKQDHIHTLCTRLAAAHSLDSPVGIPEEGILSYMLDCIENLQRPLDTLNTKLEDAPKTARLSRKILARVTHLEDALLHDSEELQQDGILGYLGDEIFNLIQQVGSFSERFEGFGGRLRDVEERMAYLHSRVDTSVKSLAEIREMQTRIGDQILEAEGNVRNSFVAFQDEMHQRLDVLEGRVESLGTLKSSKSMGEFVDERLETHLSSLREVSNLNSTHRTTSGLEPVKPPSKPRTSRTILGEKLRERSKIQKTLPIPRVPANPPSPRETSPERLITFDSPPENTPPDFPEQTSPKRKFPHEPVSEDSQSSSPTNFDNSSPNPRPITYTDYTIRPKPTSQKDLPPFIPPSKASPDQSPSQNLPVCLLRAVPFPSSPQLSADTDPFSNLSTPTTPALSPETITRQSSTSPSSNPTTTAPQLDPSLLATRPPSHTHQRNRHPYLIWNQWTPPPSYKKPSLG</sequence>
<feature type="compositionally biased region" description="Low complexity" evidence="1">
    <location>
        <begin position="535"/>
        <end position="553"/>
    </location>
</feature>
<proteinExistence type="predicted"/>
<evidence type="ECO:0000313" key="3">
    <source>
        <dbReference type="Proteomes" id="UP000696280"/>
    </source>
</evidence>
<keyword evidence="3" id="KW-1185">Reference proteome</keyword>
<feature type="compositionally biased region" description="Basic and acidic residues" evidence="1">
    <location>
        <begin position="376"/>
        <end position="385"/>
    </location>
</feature>
<feature type="compositionally biased region" description="Polar residues" evidence="1">
    <location>
        <begin position="510"/>
        <end position="530"/>
    </location>
</feature>
<feature type="region of interest" description="Disordered" evidence="1">
    <location>
        <begin position="344"/>
        <end position="594"/>
    </location>
</feature>